<sequence length="41" mass="4377">MMGRYGALQVLTQPAGIMAFVGRQGRRGLGFGIAVRSAREP</sequence>
<dbReference type="EMBL" id="JFYZ01000005">
    <property type="protein sequence ID" value="EZP82886.1"/>
    <property type="molecule type" value="Genomic_DNA"/>
</dbReference>
<accession>A0A031JYU4</accession>
<protein>
    <submittedName>
        <fullName evidence="1">Uncharacterized protein</fullName>
    </submittedName>
</protein>
<evidence type="ECO:0000313" key="2">
    <source>
        <dbReference type="Proteomes" id="UP000024329"/>
    </source>
</evidence>
<reference evidence="1 2" key="1">
    <citation type="submission" date="2014-03" db="EMBL/GenBank/DDBJ databases">
        <title>Whole genome sequence of Novosphingobium resinovorum KF1.</title>
        <authorList>
            <person name="Gan H.M."/>
            <person name="Gan H.Y."/>
            <person name="Chew T.H."/>
            <person name="Savka M.A."/>
        </authorList>
    </citation>
    <scope>NUCLEOTIDE SEQUENCE [LARGE SCALE GENOMIC DNA]</scope>
    <source>
        <strain evidence="1 2">KF1</strain>
    </source>
</reference>
<name>A0A031JYU4_9SPHN</name>
<evidence type="ECO:0000313" key="1">
    <source>
        <dbReference type="EMBL" id="EZP82886.1"/>
    </source>
</evidence>
<dbReference type="AlphaFoldDB" id="A0A031JYU4"/>
<organism evidence="1 2">
    <name type="scientific">Novosphingobium resinovorum</name>
    <dbReference type="NCBI Taxonomy" id="158500"/>
    <lineage>
        <taxon>Bacteria</taxon>
        <taxon>Pseudomonadati</taxon>
        <taxon>Pseudomonadota</taxon>
        <taxon>Alphaproteobacteria</taxon>
        <taxon>Sphingomonadales</taxon>
        <taxon>Sphingomonadaceae</taxon>
        <taxon>Novosphingobium</taxon>
    </lineage>
</organism>
<proteinExistence type="predicted"/>
<comment type="caution">
    <text evidence="1">The sequence shown here is derived from an EMBL/GenBank/DDBJ whole genome shotgun (WGS) entry which is preliminary data.</text>
</comment>
<dbReference type="Proteomes" id="UP000024329">
    <property type="component" value="Unassembled WGS sequence"/>
</dbReference>
<gene>
    <name evidence="1" type="ORF">BV97_01810</name>
</gene>